<dbReference type="EMBL" id="JACEUX010000004">
    <property type="protein sequence ID" value="MBA5247766.1"/>
    <property type="molecule type" value="Genomic_DNA"/>
</dbReference>
<feature type="signal peptide" evidence="1">
    <location>
        <begin position="1"/>
        <end position="18"/>
    </location>
</feature>
<dbReference type="Pfam" id="PF17517">
    <property type="entry name" value="IgGFc_binding"/>
    <property type="match status" value="1"/>
</dbReference>
<organism evidence="4 5">
    <name type="scientific">Marnyiella aurantia</name>
    <dbReference type="NCBI Taxonomy" id="2758037"/>
    <lineage>
        <taxon>Bacteria</taxon>
        <taxon>Pseudomonadati</taxon>
        <taxon>Bacteroidota</taxon>
        <taxon>Flavobacteriia</taxon>
        <taxon>Flavobacteriales</taxon>
        <taxon>Weeksellaceae</taxon>
        <taxon>Marnyiella</taxon>
    </lineage>
</organism>
<gene>
    <name evidence="4" type="ORF">H1R16_06255</name>
    <name evidence="3" type="ORF">H2507_11360</name>
</gene>
<dbReference type="Proteomes" id="UP000539710">
    <property type="component" value="Unassembled WGS sequence"/>
</dbReference>
<reference evidence="5" key="2">
    <citation type="submission" date="2020-07" db="EMBL/GenBank/DDBJ databases">
        <title>Chryseobacterium sp.cx-624.</title>
        <authorList>
            <person name="Yang C."/>
        </authorList>
    </citation>
    <scope>NUCLEOTIDE SEQUENCE [LARGE SCALE GENOMIC DNA]</scope>
    <source>
        <strain evidence="5">cx-624</strain>
    </source>
</reference>
<evidence type="ECO:0000313" key="6">
    <source>
        <dbReference type="Proteomes" id="UP000539710"/>
    </source>
</evidence>
<reference evidence="4" key="1">
    <citation type="submission" date="2020-07" db="EMBL/GenBank/DDBJ databases">
        <title>Chryseobacterium sp. CX-624.</title>
        <authorList>
            <person name="Yang C."/>
        </authorList>
    </citation>
    <scope>NUCLEOTIDE SEQUENCE</scope>
    <source>
        <strain evidence="4">CX-624</strain>
    </source>
</reference>
<dbReference type="KEGG" id="cbau:H1R16_06255"/>
<accession>A0A7D7QR01</accession>
<dbReference type="Pfam" id="PF13585">
    <property type="entry name" value="CHU_C"/>
    <property type="match status" value="1"/>
</dbReference>
<dbReference type="NCBIfam" id="TIGR04131">
    <property type="entry name" value="Bac_Flav_CTERM"/>
    <property type="match status" value="1"/>
</dbReference>
<dbReference type="InterPro" id="IPR035234">
    <property type="entry name" value="IgGFc-bd_N"/>
</dbReference>
<dbReference type="EMBL" id="CP059472">
    <property type="protein sequence ID" value="QMS97348.1"/>
    <property type="molecule type" value="Genomic_DNA"/>
</dbReference>
<evidence type="ECO:0000256" key="1">
    <source>
        <dbReference type="SAM" id="SignalP"/>
    </source>
</evidence>
<evidence type="ECO:0000259" key="2">
    <source>
        <dbReference type="Pfam" id="PF17517"/>
    </source>
</evidence>
<reference evidence="3" key="4">
    <citation type="submission" date="2020-07" db="EMBL/GenBank/DDBJ databases">
        <authorList>
            <person name="Yang C."/>
        </authorList>
    </citation>
    <scope>NUCLEOTIDE SEQUENCE</scope>
    <source>
        <strain evidence="3">Cx-624</strain>
    </source>
</reference>
<dbReference type="InterPro" id="IPR026341">
    <property type="entry name" value="T9SS_type_B"/>
</dbReference>
<dbReference type="Proteomes" id="UP000515349">
    <property type="component" value="Chromosome"/>
</dbReference>
<dbReference type="RefSeq" id="WP_181887866.1">
    <property type="nucleotide sequence ID" value="NZ_CP059472.1"/>
</dbReference>
<evidence type="ECO:0000313" key="4">
    <source>
        <dbReference type="EMBL" id="QMS97348.1"/>
    </source>
</evidence>
<reference evidence="6" key="3">
    <citation type="submission" date="2020-07" db="EMBL/GenBank/DDBJ databases">
        <title>Flavobacterium sp. xlx-214.</title>
        <authorList>
            <person name="Yang C."/>
        </authorList>
    </citation>
    <scope>NUCLEOTIDE SEQUENCE [LARGE SCALE GENOMIC DNA]</scope>
    <source>
        <strain evidence="6">CX-624</strain>
    </source>
</reference>
<feature type="chain" id="PRO_5044656313" evidence="1">
    <location>
        <begin position="19"/>
        <end position="1382"/>
    </location>
</feature>
<protein>
    <submittedName>
        <fullName evidence="4">Gliding motility-associated C-terminal domain-containing protein</fullName>
    </submittedName>
</protein>
<evidence type="ECO:0000313" key="3">
    <source>
        <dbReference type="EMBL" id="MBA5247766.1"/>
    </source>
</evidence>
<feature type="domain" description="IgGFc-binding protein N-terminal" evidence="2">
    <location>
        <begin position="129"/>
        <end position="432"/>
    </location>
</feature>
<keyword evidence="1" id="KW-0732">Signal</keyword>
<keyword evidence="6" id="KW-1185">Reference proteome</keyword>
<name>A0A7D7QR01_9FLAO</name>
<sequence>MKKNLFAFLVFFSFLGFAQLDTDHWFAPMAAKAGNSGAESYLYLSTNETVPFTVSIYNNNVLYTTAVISKGNPAEVFVPATFMMGLNQTQLFTPVAKGIYLKGAKKYFANFRFAVTNHAEIITSKGLAGLGTTFYAAMAPLTGTGTYINSTIGIMATEDNTTVTISGYDPAVVFSDGSSSSTKTFTLNRGQSYILDAVSTTNAANLDGLLGAKIVSNHPVSVTNGNFNGIYTNFNFTNNDILMDQAVPVDRLGKNFVVVKGNAPVTSGMETALIVATENNTAISVNGAPTGIVLNEGEYTMIDGANYTLHGSSHYNMGITTTRNVYVYQLLGGTATGSVYAAGGFNYIPPLSCFLPNKVDEIGNINSLGSAVYNTKLNIITQTGATVTVNGNAISPLNGPFPVVGNTDWVTYSVPNASGNVTVNSTKSVTAGIAAGSGAVGYGGYFAGFSSVPVIAKTGDCYAGILLQVDNSYDAYQWFLNGVAIPGATTFSINPDLYGSGTYTVLITKNLCESKLTDPYSYTACPPISTSVQNIGSCNTLTITPAFTTSVQPVNPSLTQIIAAPASGTATVNGATGVITYTPAAGLTADTQVQFVYYLQGTGNPADFEYFRVTVNIDVLQTTNASLVSCAGANGNANFNLTSVSNSPDVGTTAQYFTNANLTGAIADPTNHSAATGLVYVRVTSASGCVATAQIQLTAVAAPNINAAAYNTSICDNDLDGIISVTFSDVTPLIVTNSGQFNVRYYLNQADAVAGNNNTLGNAWTFSTPTTVYVRVDALNGNCAPALDQLNFSVGPKVPVLTSNHTVTLCDPDGNGSEPANLNNYTGAFTVDPAATFTFHGTLPNANSGTNAVSANQTITGTGVYYIRIQHPGFCPLVAELNLALQSLNVNPATLSTCANAAGTGTFNLTTANVTGTPGVTLGYFSDPALTVPIPDPANYTSAPGTVYIQVSTANNCSAVAVVTLNVIPLPNLNTAGFNGALCDDNFDGTVQVNFAAITPQIVNNSGAFTVRYYLVQADATAGNNNNLPANWNYSATTTVYVRVDSNTGNCTPALGQITFSIGNRITLISGTGTAEVCDNDLNGSEQVNLNTYNSLFTVNPGVTASFHNSLADAQNDTNALASTQLITGTQIFYVRFESNSACPTTAELTLTIKSPKKSDILKDITICPGASTLLDAGPGFTAYLWSNGATTQTLNAAVGNYFVDLSFNGCTYRQYVSVLAAQEPVITSIEVKGDVVTVNVSGGTPPYQYSLDGITWQSSPVFMGVAKGTHTAYVLAAEKCRPVMKEFLVLDLINAITPNGDGINDVLDYSDLQNKENVSIAVYDRYGALVYQSKSKNYTWDGRVGGRVISSGTYWYSIKWTDPESTENMEYSGWLLLKNRD</sequence>
<proteinExistence type="predicted"/>
<evidence type="ECO:0000313" key="5">
    <source>
        <dbReference type="Proteomes" id="UP000515349"/>
    </source>
</evidence>